<organism evidence="2 3">
    <name type="scientific">Fonsecaea monophora</name>
    <dbReference type="NCBI Taxonomy" id="254056"/>
    <lineage>
        <taxon>Eukaryota</taxon>
        <taxon>Fungi</taxon>
        <taxon>Dikarya</taxon>
        <taxon>Ascomycota</taxon>
        <taxon>Pezizomycotina</taxon>
        <taxon>Eurotiomycetes</taxon>
        <taxon>Chaetothyriomycetidae</taxon>
        <taxon>Chaetothyriales</taxon>
        <taxon>Herpotrichiellaceae</taxon>
        <taxon>Fonsecaea</taxon>
    </lineage>
</organism>
<feature type="compositionally biased region" description="Basic residues" evidence="1">
    <location>
        <begin position="31"/>
        <end position="57"/>
    </location>
</feature>
<accession>A0A177EW76</accession>
<feature type="region of interest" description="Disordered" evidence="1">
    <location>
        <begin position="1"/>
        <end position="85"/>
    </location>
</feature>
<dbReference type="Proteomes" id="UP000077002">
    <property type="component" value="Unassembled WGS sequence"/>
</dbReference>
<dbReference type="AlphaFoldDB" id="A0A177EW76"/>
<keyword evidence="3" id="KW-1185">Reference proteome</keyword>
<dbReference type="EMBL" id="LVKK01000095">
    <property type="protein sequence ID" value="OAG36285.1"/>
    <property type="molecule type" value="Genomic_DNA"/>
</dbReference>
<dbReference type="GeneID" id="34604660"/>
<dbReference type="OrthoDB" id="10554164at2759"/>
<comment type="caution">
    <text evidence="2">The sequence shown here is derived from an EMBL/GenBank/DDBJ whole genome shotgun (WGS) entry which is preliminary data.</text>
</comment>
<gene>
    <name evidence="2" type="ORF">AYO21_09527</name>
</gene>
<dbReference type="RefSeq" id="XP_022508237.1">
    <property type="nucleotide sequence ID" value="XM_022659460.1"/>
</dbReference>
<feature type="compositionally biased region" description="Low complexity" evidence="1">
    <location>
        <begin position="58"/>
        <end position="70"/>
    </location>
</feature>
<feature type="region of interest" description="Disordered" evidence="1">
    <location>
        <begin position="273"/>
        <end position="377"/>
    </location>
</feature>
<evidence type="ECO:0000256" key="1">
    <source>
        <dbReference type="SAM" id="MobiDB-lite"/>
    </source>
</evidence>
<reference evidence="2 3" key="1">
    <citation type="submission" date="2016-03" db="EMBL/GenBank/DDBJ databases">
        <title>Draft genome sequence of the Fonsecaea monophora CBS 269.37.</title>
        <authorList>
            <person name="Bombassaro A."/>
            <person name="Vinicius W.A."/>
            <person name="De Hoog S."/>
            <person name="Sun J."/>
            <person name="Souza E.M."/>
            <person name="Raittz R.T."/>
            <person name="Costa F."/>
            <person name="Leao A.C."/>
            <person name="Tadra-Sfeir M.Z."/>
            <person name="Baura V."/>
            <person name="Balsanelli E."/>
            <person name="Pedrosa F.O."/>
            <person name="Moreno L.F."/>
            <person name="Steffens M.B."/>
            <person name="Xi L."/>
            <person name="Bocca A.L."/>
            <person name="Felipe M.S."/>
            <person name="Teixeira M."/>
            <person name="Telles Filho F.Q."/>
            <person name="Azevedo C.M."/>
            <person name="Gomes R."/>
            <person name="Vicente V.A."/>
        </authorList>
    </citation>
    <scope>NUCLEOTIDE SEQUENCE [LARGE SCALE GENOMIC DNA]</scope>
    <source>
        <strain evidence="2 3">CBS 269.37</strain>
    </source>
</reference>
<name>A0A177EW76_9EURO</name>
<feature type="compositionally biased region" description="Acidic residues" evidence="1">
    <location>
        <begin position="273"/>
        <end position="287"/>
    </location>
</feature>
<feature type="compositionally biased region" description="Basic and acidic residues" evidence="1">
    <location>
        <begin position="322"/>
        <end position="339"/>
    </location>
</feature>
<evidence type="ECO:0000313" key="3">
    <source>
        <dbReference type="Proteomes" id="UP000077002"/>
    </source>
</evidence>
<sequence>MVHTRGMEKAPSAPPSSTNSTLMLPAPSRRIAGKRIAGKRTAGKRPSGKRGPTKRTTRTPAAPKATSSTGEQPDTDDDSITCWIPAPEVPGLRPVEKNDFHTEGFVCLCYWSPDKTWFAIRICTPNSDPRLQDLLRDLISEAEAWSKKEKKQGGGAGGVPDKTTTIENFIRDTSPSLWYSEDDGGKQLDGYEFTSQQPRYADETFSQFSWVPQMACMQFDETFARENKLPFVDLAKKDLASFTAKQALLAMNESVQAMPANEEEMPANNEEAMAVDDQEEPANEEDMPGNNEEVMVIDDDQEKPANEGGIPVNDEEVMVIDNQEKPANEGEKAAEKEEKASDEEEKPPGEEEKPTNEQEKPANKEDANDKAAGPEES</sequence>
<evidence type="ECO:0000313" key="2">
    <source>
        <dbReference type="EMBL" id="OAG36285.1"/>
    </source>
</evidence>
<protein>
    <submittedName>
        <fullName evidence="2">Uncharacterized protein</fullName>
    </submittedName>
</protein>
<proteinExistence type="predicted"/>
<feature type="compositionally biased region" description="Basic and acidic residues" evidence="1">
    <location>
        <begin position="346"/>
        <end position="377"/>
    </location>
</feature>